<reference evidence="4" key="1">
    <citation type="journal article" date="2014" name="Int. J. Syst. Evol. Microbiol.">
        <title>Complete genome sequence of Corynebacterium casei LMG S-19264T (=DSM 44701T), isolated from a smear-ripened cheese.</title>
        <authorList>
            <consortium name="US DOE Joint Genome Institute (JGI-PGF)"/>
            <person name="Walter F."/>
            <person name="Albersmeier A."/>
            <person name="Kalinowski J."/>
            <person name="Ruckert C."/>
        </authorList>
    </citation>
    <scope>NUCLEOTIDE SEQUENCE</scope>
    <source>
        <strain evidence="4">NBRC 108769</strain>
    </source>
</reference>
<reference evidence="4" key="2">
    <citation type="submission" date="2023-01" db="EMBL/GenBank/DDBJ databases">
        <title>Draft genome sequence of Portibacter lacus strain NBRC 108769.</title>
        <authorList>
            <person name="Sun Q."/>
            <person name="Mori K."/>
        </authorList>
    </citation>
    <scope>NUCLEOTIDE SEQUENCE</scope>
    <source>
        <strain evidence="4">NBRC 108769</strain>
    </source>
</reference>
<protein>
    <recommendedName>
        <fullName evidence="6">Secretion system C-terminal sorting domain-containing protein</fullName>
    </recommendedName>
</protein>
<feature type="signal peptide" evidence="1">
    <location>
        <begin position="1"/>
        <end position="20"/>
    </location>
</feature>
<evidence type="ECO:0000259" key="3">
    <source>
        <dbReference type="Pfam" id="PF26628"/>
    </source>
</evidence>
<keyword evidence="5" id="KW-1185">Reference proteome</keyword>
<dbReference type="AlphaFoldDB" id="A0AA37SU51"/>
<feature type="chain" id="PRO_5041445792" description="Secretion system C-terminal sorting domain-containing protein" evidence="1">
    <location>
        <begin position="21"/>
        <end position="610"/>
    </location>
</feature>
<dbReference type="InterPro" id="IPR058515">
    <property type="entry name" value="DUF8202"/>
</dbReference>
<comment type="caution">
    <text evidence="4">The sequence shown here is derived from an EMBL/GenBank/DDBJ whole genome shotgun (WGS) entry which is preliminary data.</text>
</comment>
<dbReference type="GO" id="GO:0004553">
    <property type="term" value="F:hydrolase activity, hydrolyzing O-glycosyl compounds"/>
    <property type="evidence" value="ECO:0007669"/>
    <property type="project" value="UniProtKB-ARBA"/>
</dbReference>
<accession>A0AA37SU51</accession>
<organism evidence="4 5">
    <name type="scientific">Portibacter lacus</name>
    <dbReference type="NCBI Taxonomy" id="1099794"/>
    <lineage>
        <taxon>Bacteria</taxon>
        <taxon>Pseudomonadati</taxon>
        <taxon>Bacteroidota</taxon>
        <taxon>Saprospiria</taxon>
        <taxon>Saprospirales</taxon>
        <taxon>Haliscomenobacteraceae</taxon>
        <taxon>Portibacter</taxon>
    </lineage>
</organism>
<feature type="domain" description="Secretion system C-terminal sorting" evidence="2">
    <location>
        <begin position="542"/>
        <end position="607"/>
    </location>
</feature>
<name>A0AA37SU51_9BACT</name>
<evidence type="ECO:0000313" key="4">
    <source>
        <dbReference type="EMBL" id="GLR19759.1"/>
    </source>
</evidence>
<evidence type="ECO:0000259" key="2">
    <source>
        <dbReference type="Pfam" id="PF18962"/>
    </source>
</evidence>
<evidence type="ECO:0000256" key="1">
    <source>
        <dbReference type="SAM" id="SignalP"/>
    </source>
</evidence>
<dbReference type="Pfam" id="PF18962">
    <property type="entry name" value="Por_Secre_tail"/>
    <property type="match status" value="1"/>
</dbReference>
<dbReference type="Pfam" id="PF26628">
    <property type="entry name" value="DUF8202"/>
    <property type="match status" value="1"/>
</dbReference>
<evidence type="ECO:0008006" key="6">
    <source>
        <dbReference type="Google" id="ProtNLM"/>
    </source>
</evidence>
<feature type="domain" description="DUF8202" evidence="3">
    <location>
        <begin position="253"/>
        <end position="402"/>
    </location>
</feature>
<dbReference type="EMBL" id="BSOH01000036">
    <property type="protein sequence ID" value="GLR19759.1"/>
    <property type="molecule type" value="Genomic_DNA"/>
</dbReference>
<dbReference type="InterPro" id="IPR013320">
    <property type="entry name" value="ConA-like_dom_sf"/>
</dbReference>
<gene>
    <name evidence="4" type="ORF">GCM10007940_43750</name>
</gene>
<sequence>MRISNYPLVFAFLLPFYLIAQDGPAGVGNSLNNGLWLRADKIQQADSSFVSEWQDVSGNMNDAEQTTASLQPVYLESSNLNGQPVVRLDGTNDQLYISDAAILDGSSGLTYYAVVRPRNLTSAPRGILGKRITYNTNIDYAYTWFFYTNSRLYTDINTANNRFSSGSTTYSNNNNYILSLDFDGSQPLTERSRMYSNGNISAIASETSTSIIDSDQDLVLGALNANYGTYLGADYAEVIQFNYSLDSLEHILVSNYLSAKYNIPLGMNDVYVQDNSTNGDYDFDVTGIGRIDASTIVDNAKACSILRISNPTDLNDDEYLIWGHNNKTQVANNNSDVPFGIDARFEREWRVSEVNGSQTSIDVGAVDLTWDLSNLGGIIASDLRLLIDTDNDGIFSDETPISGATSIGGNQYAFLGITEIADSVRFTLATIDQDQTALPVEYISFSGQKMENHNEINWVTASEINNDFFEVEKSIDQENWALLATVNSQGNYRQDNSYTTIDRNLNHEINYYRLKQTDLNGQFSYSKIILIDNNNQRTVVEIYPNPSSEMISIKGKLNWFRIYNEMGEDITRKIGIKASSDHIHHLDVAFLPNGIYFIHSEKGTYSFIKI</sequence>
<dbReference type="SUPFAM" id="SSF49899">
    <property type="entry name" value="Concanavalin A-like lectins/glucanases"/>
    <property type="match status" value="1"/>
</dbReference>
<dbReference type="InterPro" id="IPR026444">
    <property type="entry name" value="Secre_tail"/>
</dbReference>
<dbReference type="RefSeq" id="WP_235295409.1">
    <property type="nucleotide sequence ID" value="NZ_BSOH01000036.1"/>
</dbReference>
<proteinExistence type="predicted"/>
<keyword evidence="1" id="KW-0732">Signal</keyword>
<dbReference type="Proteomes" id="UP001156666">
    <property type="component" value="Unassembled WGS sequence"/>
</dbReference>
<dbReference type="GO" id="GO:0005975">
    <property type="term" value="P:carbohydrate metabolic process"/>
    <property type="evidence" value="ECO:0007669"/>
    <property type="project" value="UniProtKB-ARBA"/>
</dbReference>
<evidence type="ECO:0000313" key="5">
    <source>
        <dbReference type="Proteomes" id="UP001156666"/>
    </source>
</evidence>